<dbReference type="EMBL" id="JAAVVJ010000018">
    <property type="protein sequence ID" value="KAF7201029.1"/>
    <property type="molecule type" value="Genomic_DNA"/>
</dbReference>
<feature type="compositionally biased region" description="Basic and acidic residues" evidence="1">
    <location>
        <begin position="826"/>
        <end position="941"/>
    </location>
</feature>
<feature type="region of interest" description="Disordered" evidence="1">
    <location>
        <begin position="486"/>
        <end position="750"/>
    </location>
</feature>
<gene>
    <name evidence="2" type="ORF">G4P62_015037</name>
</gene>
<reference evidence="2" key="1">
    <citation type="submission" date="2020-03" db="EMBL/GenBank/DDBJ databases">
        <title>Intra-Species Differences in Population Size shape Life History and Genome Evolution.</title>
        <authorList>
            <person name="Willemsen D."/>
            <person name="Cui R."/>
            <person name="Valenzano D.R."/>
        </authorList>
    </citation>
    <scope>NUCLEOTIDE SEQUENCE</scope>
    <source>
        <strain evidence="2">GRZ</strain>
        <tissue evidence="2">Whole</tissue>
    </source>
</reference>
<comment type="caution">
    <text evidence="2">The sequence shown here is derived from an EMBL/GenBank/DDBJ whole genome shotgun (WGS) entry which is preliminary data.</text>
</comment>
<accession>A0A9D2XEU4</accession>
<feature type="compositionally biased region" description="Basic and acidic residues" evidence="1">
    <location>
        <begin position="554"/>
        <end position="569"/>
    </location>
</feature>
<feature type="compositionally biased region" description="Low complexity" evidence="1">
    <location>
        <begin position="1017"/>
        <end position="1026"/>
    </location>
</feature>
<feature type="compositionally biased region" description="Polar residues" evidence="1">
    <location>
        <begin position="792"/>
        <end position="801"/>
    </location>
</feature>
<feature type="compositionally biased region" description="Basic and acidic residues" evidence="1">
    <location>
        <begin position="532"/>
        <end position="545"/>
    </location>
</feature>
<feature type="compositionally biased region" description="Polar residues" evidence="1">
    <location>
        <begin position="1244"/>
        <end position="1255"/>
    </location>
</feature>
<feature type="region of interest" description="Disordered" evidence="1">
    <location>
        <begin position="134"/>
        <end position="192"/>
    </location>
</feature>
<feature type="compositionally biased region" description="Low complexity" evidence="1">
    <location>
        <begin position="1410"/>
        <end position="1419"/>
    </location>
</feature>
<feature type="region of interest" description="Disordered" evidence="1">
    <location>
        <begin position="1398"/>
        <end position="1464"/>
    </location>
</feature>
<feature type="compositionally biased region" description="Polar residues" evidence="1">
    <location>
        <begin position="1134"/>
        <end position="1178"/>
    </location>
</feature>
<evidence type="ECO:0000313" key="3">
    <source>
        <dbReference type="Proteomes" id="UP000822369"/>
    </source>
</evidence>
<protein>
    <submittedName>
        <fullName evidence="2">LOC107391671-like protein</fullName>
    </submittedName>
</protein>
<feature type="compositionally biased region" description="Basic residues" evidence="1">
    <location>
        <begin position="163"/>
        <end position="174"/>
    </location>
</feature>
<feature type="compositionally biased region" description="Basic and acidic residues" evidence="1">
    <location>
        <begin position="326"/>
        <end position="372"/>
    </location>
</feature>
<organism evidence="2 3">
    <name type="scientific">Nothobranchius furzeri</name>
    <name type="common">Turquoise killifish</name>
    <dbReference type="NCBI Taxonomy" id="105023"/>
    <lineage>
        <taxon>Eukaryota</taxon>
        <taxon>Metazoa</taxon>
        <taxon>Chordata</taxon>
        <taxon>Craniata</taxon>
        <taxon>Vertebrata</taxon>
        <taxon>Euteleostomi</taxon>
        <taxon>Actinopterygii</taxon>
        <taxon>Neopterygii</taxon>
        <taxon>Teleostei</taxon>
        <taxon>Neoteleostei</taxon>
        <taxon>Acanthomorphata</taxon>
        <taxon>Ovalentaria</taxon>
        <taxon>Atherinomorphae</taxon>
        <taxon>Cyprinodontiformes</taxon>
        <taxon>Nothobranchiidae</taxon>
        <taxon>Nothobranchius</taxon>
    </lineage>
</organism>
<sequence length="1580" mass="171764">MGKPLSRPGCFRKSSCCLEKHGVGDGGMGGRDLVMEGGYGDGYVPQRSIYDTMCINQQIDSHHHLHHHHSGGSVRRDGGGDGSFSYSTSGSLRVSRSDMFDPQPRSLTPNPSFVRRLDERAIFDSLKLGGEDADGCHSPGHFNRSVSPSVSSFSAPGVSSSSSKKHYHHHHHHHGDSTKSRDGRHSWKALPSPKPLECLELTSAEMMDRGGGGYLNPGHYPAGGQSSSLTSPLISPFSGSPLSSGYHTPVFFSPTKPRPSQSQSLRCSPPHVIQPRHYSQTQSLRMSPPHELRRSPYRAPLVQLSAHDLEQDLRERGGGGGGGWGHNERDRDWERERERELERGWAQREWERERERGRLERERARERERRETSSFGTFGYGRPVPLRSDRDSVFLESDQGLDTTPLLLPQPSPSPSGAPRMGTGAVGRNRAGSKVGPEGGVMVSKYDGGSVSLVLVDSKSGSSPRLVSEVVTGNMSEAEMRAAFQERAEVWSRSDNGSRSSKKNMSEKRMGSQVKTRPGGRDLEGKVQSGLENKEGPRGETRSGENHGGFIAERIPESFNRTEPEKRVGSVDQVLAEAAAGPEKKVEQEAGVEANSRQLETGTDVEVKHHAGPTAEPQLEADVWIAAPPEVPPEPQVCGELGQQSQVEVTVAPETQTPDEAQIGPGVGDNPEAVPSAQTEHKPQDKAETPKPAKGSRSKSKSSKSCSRSRPGTATGMRPGALSPRQTKGLGDLESSGPPESIESTWPRRIMVRKRTVRQGGALHNLPILPPLPSVLSALEKRRPHQRPGSENPLSNITNSMVGRCSLKEPSHTEPGQGGGLVGRASLREQNLEHWRVCREQEETNRSRGREKQEEMSKKQEERKEMQEVVVVEDMKQDEAERRLEENDQENTNKMKEEKKEPEPETRSGQEEDRRTNIQEATTERQRWDVEEVEAKLHPEDVEVEMEGGEGGALGEGRGGEGWDDVLDMVNTLWEDNWDRLEVGGEGGDDSESLTGSLHCWPLLRPPVGFGGSHPPSSAASELSLTELERRARELDSDLEHLDLSQPHKESQDLYQTVLEPQRDRTDTYQTHPGPQRDKTALHTGVSNRSQVSLELNPMTSSVSDSDRSPVDWSMKSSGTSTAGTSSTKEDSSPDSNLTLESDSSGVFLSLSNQSQEDGGSDSDQPISGSELGSSNTSLEKDGDDGGLKEWGREESAELQWCYPSLLNTPSYDNTEGDGETGCGRMEGVQGGNGRKDGGMGMVSSRNDTKGSLNVPQREELPPRRKVTLMGVETPLSLSPSKPIKHFLDPNQKPIRSSGLDCGDLDPFVQSDSFVYLAVTARPGSAAGKDIPTHDAKQENVQQADSMTARVDQPNIEQHAKMAHLAPHKPEEGDFLCTDSFVYLAAPACLLLDPTGTAPYSGKESDSESSDSGPVDVSVLGCGSVAGDSDWDSDLSDSDPSRSSRIPAAGKSAGIARPKRLPVEPDWDVFGEAVEPEDLSEEQDQPEEVTGVITSMALSPTVSMETHPVAAAMKPATSTEQLSMTKKVTWQFKPAQRSVCTGSRKEKEKELARFSESEGDAYRASPSSSSSSSPSSSSSG</sequence>
<feature type="region of interest" description="Disordered" evidence="1">
    <location>
        <begin position="1206"/>
        <end position="1266"/>
    </location>
</feature>
<feature type="compositionally biased region" description="Basic and acidic residues" evidence="1">
    <location>
        <begin position="1543"/>
        <end position="1556"/>
    </location>
</feature>
<feature type="region of interest" description="Disordered" evidence="1">
    <location>
        <begin position="779"/>
        <end position="964"/>
    </location>
</feature>
<feature type="compositionally biased region" description="Polar residues" evidence="1">
    <location>
        <begin position="1085"/>
        <end position="1100"/>
    </location>
</feature>
<feature type="compositionally biased region" description="Low complexity" evidence="1">
    <location>
        <begin position="145"/>
        <end position="162"/>
    </location>
</feature>
<feature type="compositionally biased region" description="Low complexity" evidence="1">
    <location>
        <begin position="1111"/>
        <end position="1127"/>
    </location>
</feature>
<evidence type="ECO:0000256" key="1">
    <source>
        <dbReference type="SAM" id="MobiDB-lite"/>
    </source>
</evidence>
<name>A0A9D2XEU4_NOTFU</name>
<feature type="region of interest" description="Disordered" evidence="1">
    <location>
        <begin position="1006"/>
        <end position="1193"/>
    </location>
</feature>
<feature type="compositionally biased region" description="Basic and acidic residues" evidence="1">
    <location>
        <begin position="1027"/>
        <end position="1052"/>
    </location>
</feature>
<evidence type="ECO:0000313" key="2">
    <source>
        <dbReference type="EMBL" id="KAF7201029.1"/>
    </source>
</evidence>
<proteinExistence type="predicted"/>
<feature type="compositionally biased region" description="Polar residues" evidence="1">
    <location>
        <begin position="642"/>
        <end position="659"/>
    </location>
</feature>
<feature type="region of interest" description="Disordered" evidence="1">
    <location>
        <begin position="1326"/>
        <end position="1349"/>
    </location>
</feature>
<feature type="compositionally biased region" description="Basic and acidic residues" evidence="1">
    <location>
        <begin position="1179"/>
        <end position="1193"/>
    </location>
</feature>
<feature type="compositionally biased region" description="Basic and acidic residues" evidence="1">
    <location>
        <begin position="679"/>
        <end position="691"/>
    </location>
</feature>
<feature type="compositionally biased region" description="Basic and acidic residues" evidence="1">
    <location>
        <begin position="175"/>
        <end position="185"/>
    </location>
</feature>
<feature type="region of interest" description="Disordered" evidence="1">
    <location>
        <begin position="312"/>
        <end position="387"/>
    </location>
</feature>
<feature type="region of interest" description="Disordered" evidence="1">
    <location>
        <begin position="64"/>
        <end position="111"/>
    </location>
</feature>
<dbReference type="Proteomes" id="UP000822369">
    <property type="component" value="Chromosome 18"/>
</dbReference>
<feature type="region of interest" description="Disordered" evidence="1">
    <location>
        <begin position="1537"/>
        <end position="1580"/>
    </location>
</feature>
<feature type="region of interest" description="Disordered" evidence="1">
    <location>
        <begin position="399"/>
        <end position="440"/>
    </location>
</feature>
<feature type="compositionally biased region" description="Low complexity" evidence="1">
    <location>
        <begin position="1565"/>
        <end position="1580"/>
    </location>
</feature>